<dbReference type="EMBL" id="JBFOLK010000009">
    <property type="protein sequence ID" value="KAL2487141.1"/>
    <property type="molecule type" value="Genomic_DNA"/>
</dbReference>
<dbReference type="GO" id="GO:0008270">
    <property type="term" value="F:zinc ion binding"/>
    <property type="evidence" value="ECO:0007669"/>
    <property type="project" value="UniProtKB-UniRule"/>
</dbReference>
<dbReference type="SUPFAM" id="SSF51069">
    <property type="entry name" value="Carbonic anhydrase"/>
    <property type="match status" value="1"/>
</dbReference>
<evidence type="ECO:0000259" key="7">
    <source>
        <dbReference type="PROSITE" id="PS51144"/>
    </source>
</evidence>
<evidence type="ECO:0000256" key="2">
    <source>
        <dbReference type="ARBA" id="ARBA00012925"/>
    </source>
</evidence>
<comment type="catalytic activity">
    <reaction evidence="6">
        <text>hydrogencarbonate + H(+) = CO2 + H2O</text>
        <dbReference type="Rhea" id="RHEA:10748"/>
        <dbReference type="ChEBI" id="CHEBI:15377"/>
        <dbReference type="ChEBI" id="CHEBI:15378"/>
        <dbReference type="ChEBI" id="CHEBI:16526"/>
        <dbReference type="ChEBI" id="CHEBI:17544"/>
        <dbReference type="EC" id="4.2.1.1"/>
    </reaction>
</comment>
<sequence>MAASVILFIAAIIFLGFNSSSTATEQVDGGMQFTYSGARGPYNWGRLSPKFDKCSNGKSQSPINIVKHKAVINNKLKPLIRDYKSAINVTLLNYGFIVGMQYPNNSGILMVDGKKYSLKQMHWHSPSEHRIDGLQFDAELHLVHVADDHNISVVGILLQIWTQ</sequence>
<keyword evidence="9" id="KW-1185">Reference proteome</keyword>
<evidence type="ECO:0000256" key="6">
    <source>
        <dbReference type="RuleBase" id="RU367011"/>
    </source>
</evidence>
<proteinExistence type="inferred from homology"/>
<dbReference type="InterPro" id="IPR041891">
    <property type="entry name" value="Alpha_CA_prokaryot-like"/>
</dbReference>
<keyword evidence="5 6" id="KW-0456">Lyase</keyword>
<dbReference type="PROSITE" id="PS51144">
    <property type="entry name" value="ALPHA_CA_2"/>
    <property type="match status" value="1"/>
</dbReference>
<feature type="chain" id="PRO_5044529804" description="Carbonic anhydrase" evidence="6">
    <location>
        <begin position="24"/>
        <end position="163"/>
    </location>
</feature>
<dbReference type="Proteomes" id="UP001604336">
    <property type="component" value="Unassembled WGS sequence"/>
</dbReference>
<dbReference type="PROSITE" id="PS00162">
    <property type="entry name" value="ALPHA_CA_1"/>
    <property type="match status" value="1"/>
</dbReference>
<dbReference type="Pfam" id="PF00194">
    <property type="entry name" value="Carb_anhydrase"/>
    <property type="match status" value="1"/>
</dbReference>
<dbReference type="InterPro" id="IPR001148">
    <property type="entry name" value="CA_dom"/>
</dbReference>
<reference evidence="9" key="1">
    <citation type="submission" date="2024-07" db="EMBL/GenBank/DDBJ databases">
        <title>Two chromosome-level genome assemblies of Korean endemic species Abeliophyllum distichum and Forsythia ovata (Oleaceae).</title>
        <authorList>
            <person name="Jang H."/>
        </authorList>
    </citation>
    <scope>NUCLEOTIDE SEQUENCE [LARGE SCALE GENOMIC DNA]</scope>
</reference>
<dbReference type="PANTHER" id="PTHR18952:SF236">
    <property type="entry name" value="ALPHA CARBONIC ANHYDRASE 1, CHLOROPLASTIC"/>
    <property type="match status" value="1"/>
</dbReference>
<keyword evidence="6" id="KW-0732">Signal</keyword>
<dbReference type="Gene3D" id="3.10.200.10">
    <property type="entry name" value="Alpha carbonic anhydrase"/>
    <property type="match status" value="1"/>
</dbReference>
<dbReference type="AlphaFoldDB" id="A0ABD1RG98"/>
<evidence type="ECO:0000256" key="4">
    <source>
        <dbReference type="ARBA" id="ARBA00022833"/>
    </source>
</evidence>
<dbReference type="InterPro" id="IPR036398">
    <property type="entry name" value="CA_dom_sf"/>
</dbReference>
<organism evidence="8 9">
    <name type="scientific">Abeliophyllum distichum</name>
    <dbReference type="NCBI Taxonomy" id="126358"/>
    <lineage>
        <taxon>Eukaryota</taxon>
        <taxon>Viridiplantae</taxon>
        <taxon>Streptophyta</taxon>
        <taxon>Embryophyta</taxon>
        <taxon>Tracheophyta</taxon>
        <taxon>Spermatophyta</taxon>
        <taxon>Magnoliopsida</taxon>
        <taxon>eudicotyledons</taxon>
        <taxon>Gunneridae</taxon>
        <taxon>Pentapetalae</taxon>
        <taxon>asterids</taxon>
        <taxon>lamiids</taxon>
        <taxon>Lamiales</taxon>
        <taxon>Oleaceae</taxon>
        <taxon>Forsythieae</taxon>
        <taxon>Abeliophyllum</taxon>
    </lineage>
</organism>
<comment type="function">
    <text evidence="6">Reversible hydration of carbon dioxide.</text>
</comment>
<evidence type="ECO:0000256" key="3">
    <source>
        <dbReference type="ARBA" id="ARBA00022723"/>
    </source>
</evidence>
<evidence type="ECO:0000313" key="9">
    <source>
        <dbReference type="Proteomes" id="UP001604336"/>
    </source>
</evidence>
<dbReference type="InterPro" id="IPR023561">
    <property type="entry name" value="Carbonic_anhydrase_a-class"/>
</dbReference>
<comment type="caution">
    <text evidence="8">The sequence shown here is derived from an EMBL/GenBank/DDBJ whole genome shotgun (WGS) entry which is preliminary data.</text>
</comment>
<feature type="domain" description="Alpha-carbonic anhydrase" evidence="7">
    <location>
        <begin position="31"/>
        <end position="163"/>
    </location>
</feature>
<comment type="similarity">
    <text evidence="6">Belongs to the alpha-carbonic anhydrase family.</text>
</comment>
<keyword evidence="3 6" id="KW-0479">Metal-binding</keyword>
<evidence type="ECO:0000256" key="1">
    <source>
        <dbReference type="ARBA" id="ARBA00001947"/>
    </source>
</evidence>
<evidence type="ECO:0000256" key="5">
    <source>
        <dbReference type="ARBA" id="ARBA00023239"/>
    </source>
</evidence>
<evidence type="ECO:0000313" key="8">
    <source>
        <dbReference type="EMBL" id="KAL2487141.1"/>
    </source>
</evidence>
<protein>
    <recommendedName>
        <fullName evidence="2 6">Carbonic anhydrase</fullName>
        <ecNumber evidence="2 6">4.2.1.1</ecNumber>
    </recommendedName>
</protein>
<name>A0ABD1RG98_9LAMI</name>
<dbReference type="PANTHER" id="PTHR18952">
    <property type="entry name" value="CARBONIC ANHYDRASE"/>
    <property type="match status" value="1"/>
</dbReference>
<feature type="signal peptide" evidence="6">
    <location>
        <begin position="1"/>
        <end position="23"/>
    </location>
</feature>
<gene>
    <name evidence="8" type="ORF">Adt_31897</name>
</gene>
<keyword evidence="4 6" id="KW-0862">Zinc</keyword>
<dbReference type="SMART" id="SM01057">
    <property type="entry name" value="Carb_anhydrase"/>
    <property type="match status" value="1"/>
</dbReference>
<dbReference type="InterPro" id="IPR018338">
    <property type="entry name" value="Carbonic_anhydrase_a-class_CS"/>
</dbReference>
<dbReference type="CDD" id="cd03124">
    <property type="entry name" value="alpha_CA_prokaryotic_like"/>
    <property type="match status" value="1"/>
</dbReference>
<dbReference type="GO" id="GO:0004089">
    <property type="term" value="F:carbonate dehydratase activity"/>
    <property type="evidence" value="ECO:0007669"/>
    <property type="project" value="UniProtKB-UniRule"/>
</dbReference>
<accession>A0ABD1RG98</accession>
<dbReference type="EC" id="4.2.1.1" evidence="2 6"/>
<comment type="cofactor">
    <cofactor evidence="1 6">
        <name>Zn(2+)</name>
        <dbReference type="ChEBI" id="CHEBI:29105"/>
    </cofactor>
</comment>